<dbReference type="InterPro" id="IPR011604">
    <property type="entry name" value="PDDEXK-like_dom_sf"/>
</dbReference>
<dbReference type="SUPFAM" id="SSF52980">
    <property type="entry name" value="Restriction endonuclease-like"/>
    <property type="match status" value="1"/>
</dbReference>
<dbReference type="InterPro" id="IPR051703">
    <property type="entry name" value="NF-kappa-B_Signaling_Reg"/>
</dbReference>
<evidence type="ECO:0000259" key="1">
    <source>
        <dbReference type="Pfam" id="PF09588"/>
    </source>
</evidence>
<feature type="domain" description="YqaJ viral recombinase" evidence="1">
    <location>
        <begin position="6"/>
        <end position="75"/>
    </location>
</feature>
<dbReference type="EMBL" id="JABSTR010000004">
    <property type="protein sequence ID" value="KAH9366784.1"/>
    <property type="molecule type" value="Genomic_DNA"/>
</dbReference>
<dbReference type="OrthoDB" id="261614at2759"/>
<name>A0A9J6FWM5_HAELO</name>
<evidence type="ECO:0000313" key="3">
    <source>
        <dbReference type="Proteomes" id="UP000821853"/>
    </source>
</evidence>
<proteinExistence type="predicted"/>
<dbReference type="Proteomes" id="UP000821853">
    <property type="component" value="Chromosome 2"/>
</dbReference>
<dbReference type="AlphaFoldDB" id="A0A9J6FWM5"/>
<comment type="caution">
    <text evidence="2">The sequence shown here is derived from an EMBL/GenBank/DDBJ whole genome shotgun (WGS) entry which is preliminary data.</text>
</comment>
<dbReference type="InterPro" id="IPR019080">
    <property type="entry name" value="YqaJ_viral_recombinase"/>
</dbReference>
<protein>
    <recommendedName>
        <fullName evidence="1">YqaJ viral recombinase domain-containing protein</fullName>
    </recommendedName>
</protein>
<dbReference type="Pfam" id="PF09588">
    <property type="entry name" value="YqaJ"/>
    <property type="match status" value="1"/>
</dbReference>
<keyword evidence="3" id="KW-1185">Reference proteome</keyword>
<accession>A0A9J6FWM5</accession>
<dbReference type="GO" id="GO:0006281">
    <property type="term" value="P:DNA repair"/>
    <property type="evidence" value="ECO:0007669"/>
    <property type="project" value="UniProtKB-ARBA"/>
</dbReference>
<dbReference type="PANTHER" id="PTHR46609">
    <property type="entry name" value="EXONUCLEASE, PHAGE-TYPE/RECB, C-TERMINAL DOMAIN-CONTAINING PROTEIN"/>
    <property type="match status" value="1"/>
</dbReference>
<sequence length="115" mass="12588">MDPRLYGITMEPVAIAKYTELRALADRPVTVLRTGLHVHKDYPFLAGSPDGIVQEATGEEGLLEVKCPSTQNGLKRLGELHATGVGPIPFRLFEQGFHTCELKSDGLKMAIRKAT</sequence>
<dbReference type="PANTHER" id="PTHR46609:SF8">
    <property type="entry name" value="YQAJ VIRAL RECOMBINASE DOMAIN-CONTAINING PROTEIN"/>
    <property type="match status" value="1"/>
</dbReference>
<dbReference type="InterPro" id="IPR011335">
    <property type="entry name" value="Restrct_endonuc-II-like"/>
</dbReference>
<dbReference type="VEuPathDB" id="VectorBase:HLOH_058341"/>
<organism evidence="2 3">
    <name type="scientific">Haemaphysalis longicornis</name>
    <name type="common">Bush tick</name>
    <dbReference type="NCBI Taxonomy" id="44386"/>
    <lineage>
        <taxon>Eukaryota</taxon>
        <taxon>Metazoa</taxon>
        <taxon>Ecdysozoa</taxon>
        <taxon>Arthropoda</taxon>
        <taxon>Chelicerata</taxon>
        <taxon>Arachnida</taxon>
        <taxon>Acari</taxon>
        <taxon>Parasitiformes</taxon>
        <taxon>Ixodida</taxon>
        <taxon>Ixodoidea</taxon>
        <taxon>Ixodidae</taxon>
        <taxon>Haemaphysalinae</taxon>
        <taxon>Haemaphysalis</taxon>
    </lineage>
</organism>
<evidence type="ECO:0000313" key="2">
    <source>
        <dbReference type="EMBL" id="KAH9366784.1"/>
    </source>
</evidence>
<dbReference type="Gene3D" id="3.90.320.10">
    <property type="match status" value="1"/>
</dbReference>
<reference evidence="2 3" key="1">
    <citation type="journal article" date="2020" name="Cell">
        <title>Large-Scale Comparative Analyses of Tick Genomes Elucidate Their Genetic Diversity and Vector Capacities.</title>
        <authorList>
            <consortium name="Tick Genome and Microbiome Consortium (TIGMIC)"/>
            <person name="Jia N."/>
            <person name="Wang J."/>
            <person name="Shi W."/>
            <person name="Du L."/>
            <person name="Sun Y."/>
            <person name="Zhan W."/>
            <person name="Jiang J.F."/>
            <person name="Wang Q."/>
            <person name="Zhang B."/>
            <person name="Ji P."/>
            <person name="Bell-Sakyi L."/>
            <person name="Cui X.M."/>
            <person name="Yuan T.T."/>
            <person name="Jiang B.G."/>
            <person name="Yang W.F."/>
            <person name="Lam T.T."/>
            <person name="Chang Q.C."/>
            <person name="Ding S.J."/>
            <person name="Wang X.J."/>
            <person name="Zhu J.G."/>
            <person name="Ruan X.D."/>
            <person name="Zhao L."/>
            <person name="Wei J.T."/>
            <person name="Ye R.Z."/>
            <person name="Que T.C."/>
            <person name="Du C.H."/>
            <person name="Zhou Y.H."/>
            <person name="Cheng J.X."/>
            <person name="Dai P.F."/>
            <person name="Guo W.B."/>
            <person name="Han X.H."/>
            <person name="Huang E.J."/>
            <person name="Li L.F."/>
            <person name="Wei W."/>
            <person name="Gao Y.C."/>
            <person name="Liu J.Z."/>
            <person name="Shao H.Z."/>
            <person name="Wang X."/>
            <person name="Wang C.C."/>
            <person name="Yang T.C."/>
            <person name="Huo Q.B."/>
            <person name="Li W."/>
            <person name="Chen H.Y."/>
            <person name="Chen S.E."/>
            <person name="Zhou L.G."/>
            <person name="Ni X.B."/>
            <person name="Tian J.H."/>
            <person name="Sheng Y."/>
            <person name="Liu T."/>
            <person name="Pan Y.S."/>
            <person name="Xia L.Y."/>
            <person name="Li J."/>
            <person name="Zhao F."/>
            <person name="Cao W.C."/>
        </authorList>
    </citation>
    <scope>NUCLEOTIDE SEQUENCE [LARGE SCALE GENOMIC DNA]</scope>
    <source>
        <strain evidence="2">HaeL-2018</strain>
    </source>
</reference>
<gene>
    <name evidence="2" type="ORF">HPB48_014472</name>
</gene>